<reference evidence="1" key="1">
    <citation type="submission" date="2021-02" db="EMBL/GenBank/DDBJ databases">
        <authorList>
            <person name="Nowell W R."/>
        </authorList>
    </citation>
    <scope>NUCLEOTIDE SEQUENCE</scope>
</reference>
<accession>A0A820PLT0</accession>
<feature type="non-terminal residue" evidence="1">
    <location>
        <position position="82"/>
    </location>
</feature>
<evidence type="ECO:0000313" key="1">
    <source>
        <dbReference type="EMBL" id="CAF4406380.1"/>
    </source>
</evidence>
<sequence>MKLSSNQQCVSTDELMNSTLKSYTYLHRIKYYPLLCRQYNQLMCFYDETYMCICDHNRFSNCFIFNHSMTYDCQGQNYCENN</sequence>
<name>A0A820PLT0_9BILA</name>
<evidence type="ECO:0000313" key="2">
    <source>
        <dbReference type="Proteomes" id="UP000663881"/>
    </source>
</evidence>
<dbReference type="AlphaFoldDB" id="A0A820PLT0"/>
<proteinExistence type="predicted"/>
<organism evidence="1 2">
    <name type="scientific">Adineta steineri</name>
    <dbReference type="NCBI Taxonomy" id="433720"/>
    <lineage>
        <taxon>Eukaryota</taxon>
        <taxon>Metazoa</taxon>
        <taxon>Spiralia</taxon>
        <taxon>Gnathifera</taxon>
        <taxon>Rotifera</taxon>
        <taxon>Eurotatoria</taxon>
        <taxon>Bdelloidea</taxon>
        <taxon>Adinetida</taxon>
        <taxon>Adinetidae</taxon>
        <taxon>Adineta</taxon>
    </lineage>
</organism>
<dbReference type="EMBL" id="CAJOAY010028505">
    <property type="protein sequence ID" value="CAF4406380.1"/>
    <property type="molecule type" value="Genomic_DNA"/>
</dbReference>
<dbReference type="Proteomes" id="UP000663881">
    <property type="component" value="Unassembled WGS sequence"/>
</dbReference>
<gene>
    <name evidence="1" type="ORF">OKA104_LOCUS51688</name>
</gene>
<comment type="caution">
    <text evidence="1">The sequence shown here is derived from an EMBL/GenBank/DDBJ whole genome shotgun (WGS) entry which is preliminary data.</text>
</comment>
<protein>
    <submittedName>
        <fullName evidence="1">Uncharacterized protein</fullName>
    </submittedName>
</protein>